<comment type="caution">
    <text evidence="2">The sequence shown here is derived from an EMBL/GenBank/DDBJ whole genome shotgun (WGS) entry which is preliminary data.</text>
</comment>
<keyword evidence="1" id="KW-0732">Signal</keyword>
<keyword evidence="3" id="KW-1185">Reference proteome</keyword>
<feature type="signal peptide" evidence="1">
    <location>
        <begin position="1"/>
        <end position="24"/>
    </location>
</feature>
<gene>
    <name evidence="2" type="ORF">CUNI_LOCUS16977</name>
</gene>
<protein>
    <submittedName>
        <fullName evidence="2">Uncharacterized protein</fullName>
    </submittedName>
</protein>
<dbReference type="Proteomes" id="UP000678393">
    <property type="component" value="Unassembled WGS sequence"/>
</dbReference>
<dbReference type="EMBL" id="CAJHNH020004635">
    <property type="protein sequence ID" value="CAG5131419.1"/>
    <property type="molecule type" value="Genomic_DNA"/>
</dbReference>
<evidence type="ECO:0000313" key="3">
    <source>
        <dbReference type="Proteomes" id="UP000678393"/>
    </source>
</evidence>
<evidence type="ECO:0000256" key="1">
    <source>
        <dbReference type="SAM" id="SignalP"/>
    </source>
</evidence>
<reference evidence="2" key="1">
    <citation type="submission" date="2021-04" db="EMBL/GenBank/DDBJ databases">
        <authorList>
            <consortium name="Molecular Ecology Group"/>
        </authorList>
    </citation>
    <scope>NUCLEOTIDE SEQUENCE</scope>
</reference>
<evidence type="ECO:0000313" key="2">
    <source>
        <dbReference type="EMBL" id="CAG5131419.1"/>
    </source>
</evidence>
<organism evidence="2 3">
    <name type="scientific">Candidula unifasciata</name>
    <dbReference type="NCBI Taxonomy" id="100452"/>
    <lineage>
        <taxon>Eukaryota</taxon>
        <taxon>Metazoa</taxon>
        <taxon>Spiralia</taxon>
        <taxon>Lophotrochozoa</taxon>
        <taxon>Mollusca</taxon>
        <taxon>Gastropoda</taxon>
        <taxon>Heterobranchia</taxon>
        <taxon>Euthyneura</taxon>
        <taxon>Panpulmonata</taxon>
        <taxon>Eupulmonata</taxon>
        <taxon>Stylommatophora</taxon>
        <taxon>Helicina</taxon>
        <taxon>Helicoidea</taxon>
        <taxon>Geomitridae</taxon>
        <taxon>Candidula</taxon>
    </lineage>
</organism>
<dbReference type="AlphaFoldDB" id="A0A8S3ZPT9"/>
<proteinExistence type="predicted"/>
<dbReference type="OrthoDB" id="6081420at2759"/>
<name>A0A8S3ZPT9_9EUPU</name>
<feature type="chain" id="PRO_5035825914" evidence="1">
    <location>
        <begin position="25"/>
        <end position="179"/>
    </location>
</feature>
<accession>A0A8S3ZPT9</accession>
<sequence>MELESCTAILTIIVALLSKGSVSAASASDDSSLQSTLIDRMDDIRSQMSDVTGSMKALDADISKALINCMGIHSSLCEALNAEVNRAEGLTSRWASDDPELDKYKSMFKELGRKRAMVNHLLGVFKGANNVLKNERKRTCNLNLGFHCQTEEISNFADMYDYLSSSKSPGKKRSVRISP</sequence>